<dbReference type="InterPro" id="IPR011335">
    <property type="entry name" value="Restrct_endonuc-II-like"/>
</dbReference>
<dbReference type="GO" id="GO:0003676">
    <property type="term" value="F:nucleic acid binding"/>
    <property type="evidence" value="ECO:0007669"/>
    <property type="project" value="InterPro"/>
</dbReference>
<organism evidence="3">
    <name type="scientific">candidate division WOR-3 bacterium</name>
    <dbReference type="NCBI Taxonomy" id="2052148"/>
    <lineage>
        <taxon>Bacteria</taxon>
        <taxon>Bacteria division WOR-3</taxon>
    </lineage>
</organism>
<comment type="caution">
    <text evidence="3">The sequence shown here is derived from an EMBL/GenBank/DDBJ whole genome shotgun (WGS) entry which is preliminary data.</text>
</comment>
<accession>A0A7V3KPL0</accession>
<proteinExistence type="inferred from homology"/>
<dbReference type="CDD" id="cd20736">
    <property type="entry name" value="PoNe_Nuclease"/>
    <property type="match status" value="1"/>
</dbReference>
<dbReference type="EMBL" id="DTGD01000248">
    <property type="protein sequence ID" value="HGB36541.1"/>
    <property type="molecule type" value="Genomic_DNA"/>
</dbReference>
<gene>
    <name evidence="3" type="ORF">ENV38_06535</name>
</gene>
<comment type="similarity">
    <text evidence="1 2">Belongs to the UPF0102 family.</text>
</comment>
<reference evidence="3" key="1">
    <citation type="journal article" date="2020" name="mSystems">
        <title>Genome- and Community-Level Interaction Insights into Carbon Utilization and Element Cycling Functions of Hydrothermarchaeota in Hydrothermal Sediment.</title>
        <authorList>
            <person name="Zhou Z."/>
            <person name="Liu Y."/>
            <person name="Xu W."/>
            <person name="Pan J."/>
            <person name="Luo Z.H."/>
            <person name="Li M."/>
        </authorList>
    </citation>
    <scope>NUCLEOTIDE SEQUENCE [LARGE SCALE GENOMIC DNA]</scope>
    <source>
        <strain evidence="3">SpSt-754</strain>
    </source>
</reference>
<dbReference type="HAMAP" id="MF_00048">
    <property type="entry name" value="UPF0102"/>
    <property type="match status" value="1"/>
</dbReference>
<sequence length="123" mass="14317">MFLPRIFKGKASKSKGREFEDLAVKYLISKGYKIVERNYRKKFGEIDIIALKEGTLVFVEVRSLSGSFMEPSETITFHKRENLLKVASVYLMEKGWDGAVRFDFIGIKGRNREIEHIESFFEV</sequence>
<name>A0A7V3KPL0_UNCW3</name>
<dbReference type="NCBIfam" id="NF009150">
    <property type="entry name" value="PRK12497.1-3"/>
    <property type="match status" value="1"/>
</dbReference>
<evidence type="ECO:0000256" key="1">
    <source>
        <dbReference type="ARBA" id="ARBA00006738"/>
    </source>
</evidence>
<dbReference type="AlphaFoldDB" id="A0A7V3KPL0"/>
<dbReference type="Pfam" id="PF02021">
    <property type="entry name" value="UPF0102"/>
    <property type="match status" value="1"/>
</dbReference>
<dbReference type="InterPro" id="IPR011856">
    <property type="entry name" value="tRNA_endonuc-like_dom_sf"/>
</dbReference>
<protein>
    <recommendedName>
        <fullName evidence="2">UPF0102 protein ENV38_06535</fullName>
    </recommendedName>
</protein>
<dbReference type="SUPFAM" id="SSF52980">
    <property type="entry name" value="Restriction endonuclease-like"/>
    <property type="match status" value="1"/>
</dbReference>
<evidence type="ECO:0000313" key="3">
    <source>
        <dbReference type="EMBL" id="HGB36541.1"/>
    </source>
</evidence>
<dbReference type="PANTHER" id="PTHR34039">
    <property type="entry name" value="UPF0102 PROTEIN YRAN"/>
    <property type="match status" value="1"/>
</dbReference>
<evidence type="ECO:0000256" key="2">
    <source>
        <dbReference type="HAMAP-Rule" id="MF_00048"/>
    </source>
</evidence>
<dbReference type="Gene3D" id="3.40.1350.10">
    <property type="match status" value="1"/>
</dbReference>
<dbReference type="PANTHER" id="PTHR34039:SF1">
    <property type="entry name" value="UPF0102 PROTEIN YRAN"/>
    <property type="match status" value="1"/>
</dbReference>
<dbReference type="InterPro" id="IPR003509">
    <property type="entry name" value="UPF0102_YraN-like"/>
</dbReference>